<dbReference type="EMBL" id="CAKOGL010000020">
    <property type="protein sequence ID" value="CAH2098763.1"/>
    <property type="molecule type" value="Genomic_DNA"/>
</dbReference>
<protein>
    <submittedName>
        <fullName evidence="1">Uncharacterized protein</fullName>
    </submittedName>
</protein>
<dbReference type="Proteomes" id="UP001153954">
    <property type="component" value="Unassembled WGS sequence"/>
</dbReference>
<sequence length="173" mass="20558">MNLKIPYVRIGDSIILLNNHNKNEIKKKSVITNSIEDYDKKLELIKMILNLFMKNRNTKHKLINTSLLNSDKDIYVRDKNIKNFEVALRKEFDSEDISNDDKGNDVKSSEEIHEQKTVGEANLRHTYCKSKRRTCVRACREAYEDACYNVYCARKLKRKLRRSCKRECIAWFY</sequence>
<organism evidence="1 2">
    <name type="scientific">Euphydryas editha</name>
    <name type="common">Edith's checkerspot</name>
    <dbReference type="NCBI Taxonomy" id="104508"/>
    <lineage>
        <taxon>Eukaryota</taxon>
        <taxon>Metazoa</taxon>
        <taxon>Ecdysozoa</taxon>
        <taxon>Arthropoda</taxon>
        <taxon>Hexapoda</taxon>
        <taxon>Insecta</taxon>
        <taxon>Pterygota</taxon>
        <taxon>Neoptera</taxon>
        <taxon>Endopterygota</taxon>
        <taxon>Lepidoptera</taxon>
        <taxon>Glossata</taxon>
        <taxon>Ditrysia</taxon>
        <taxon>Papilionoidea</taxon>
        <taxon>Nymphalidae</taxon>
        <taxon>Nymphalinae</taxon>
        <taxon>Euphydryas</taxon>
    </lineage>
</organism>
<keyword evidence="2" id="KW-1185">Reference proteome</keyword>
<comment type="caution">
    <text evidence="1">The sequence shown here is derived from an EMBL/GenBank/DDBJ whole genome shotgun (WGS) entry which is preliminary data.</text>
</comment>
<gene>
    <name evidence="1" type="ORF">EEDITHA_LOCUS13847</name>
</gene>
<reference evidence="1" key="1">
    <citation type="submission" date="2022-03" db="EMBL/GenBank/DDBJ databases">
        <authorList>
            <person name="Tunstrom K."/>
        </authorList>
    </citation>
    <scope>NUCLEOTIDE SEQUENCE</scope>
</reference>
<proteinExistence type="predicted"/>
<evidence type="ECO:0000313" key="2">
    <source>
        <dbReference type="Proteomes" id="UP001153954"/>
    </source>
</evidence>
<name>A0AAU9UL95_EUPED</name>
<dbReference type="AlphaFoldDB" id="A0AAU9UL95"/>
<evidence type="ECO:0000313" key="1">
    <source>
        <dbReference type="EMBL" id="CAH2098763.1"/>
    </source>
</evidence>
<accession>A0AAU9UL95</accession>